<evidence type="ECO:0000313" key="1">
    <source>
        <dbReference type="EMBL" id="SFF59258.1"/>
    </source>
</evidence>
<sequence length="56" mass="6027">MQPRRVLLALSITQITSWGVLYYTFPVALADTGCPVGRDNGLAAASARGTPFTNRM</sequence>
<dbReference type="STRING" id="1798228.SAMN05216574_11860"/>
<dbReference type="Proteomes" id="UP000198589">
    <property type="component" value="Unassembled WGS sequence"/>
</dbReference>
<keyword evidence="2" id="KW-1185">Reference proteome</keyword>
<proteinExistence type="predicted"/>
<reference evidence="2" key="1">
    <citation type="submission" date="2016-10" db="EMBL/GenBank/DDBJ databases">
        <authorList>
            <person name="Varghese N."/>
            <person name="Submissions S."/>
        </authorList>
    </citation>
    <scope>NUCLEOTIDE SEQUENCE [LARGE SCALE GENOMIC DNA]</scope>
    <source>
        <strain evidence="2">DSM 46838</strain>
    </source>
</reference>
<dbReference type="AlphaFoldDB" id="A0A1I2JYW2"/>
<evidence type="ECO:0000313" key="2">
    <source>
        <dbReference type="Proteomes" id="UP000198589"/>
    </source>
</evidence>
<evidence type="ECO:0008006" key="3">
    <source>
        <dbReference type="Google" id="ProtNLM"/>
    </source>
</evidence>
<name>A0A1I2JYW2_9ACTN</name>
<gene>
    <name evidence="1" type="ORF">SAMN05216574_11860</name>
</gene>
<protein>
    <recommendedName>
        <fullName evidence="3">MFS transporter</fullName>
    </recommendedName>
</protein>
<organism evidence="1 2">
    <name type="scientific">Blastococcus tunisiensis</name>
    <dbReference type="NCBI Taxonomy" id="1798228"/>
    <lineage>
        <taxon>Bacteria</taxon>
        <taxon>Bacillati</taxon>
        <taxon>Actinomycetota</taxon>
        <taxon>Actinomycetes</taxon>
        <taxon>Geodermatophilales</taxon>
        <taxon>Geodermatophilaceae</taxon>
        <taxon>Blastococcus</taxon>
    </lineage>
</organism>
<dbReference type="EMBL" id="FOND01000018">
    <property type="protein sequence ID" value="SFF59258.1"/>
    <property type="molecule type" value="Genomic_DNA"/>
</dbReference>
<accession>A0A1I2JYW2</accession>
<dbReference type="RefSeq" id="WP_175527366.1">
    <property type="nucleotide sequence ID" value="NZ_FOND01000018.1"/>
</dbReference>